<dbReference type="PROSITE" id="PS00678">
    <property type="entry name" value="WD_REPEATS_1"/>
    <property type="match status" value="1"/>
</dbReference>
<evidence type="ECO:0000256" key="3">
    <source>
        <dbReference type="PROSITE-ProRule" id="PRU00221"/>
    </source>
</evidence>
<comment type="caution">
    <text evidence="4">The sequence shown here is derived from an EMBL/GenBank/DDBJ whole genome shotgun (WGS) entry which is preliminary data.</text>
</comment>
<name>A0A841FPU3_9ACTN</name>
<sequence length="319" mass="33575">MLVSAQIPSDTSIADVSFVRHDGIDLVVCADRWGALWTWSPSTGEWDQPNLGFAHASDPVMRPYPDATNEFDMIAAASVGGRLLLAGGGDEQEPALWDFTTGEVVARAPVTGAYLSDVVAHGGRFYTAEQYSEEVRLWTPGVRGDAVAEVGSLFCLATARVGGRDLLLAGGEGVVVHTADTHVELASFAPYDGRVWGVTACEANERSLIIGVTENGRLCVWDLDDGGEEEIYEPVTATEGSLENVEVLTVGGRPLAVTPADGGGLRLWDVTDGSEAGHVEASGHGVTAMETASADGRTVLVTGGFDGVVRLWEASDLTQ</sequence>
<evidence type="ECO:0000256" key="1">
    <source>
        <dbReference type="ARBA" id="ARBA00022574"/>
    </source>
</evidence>
<dbReference type="AlphaFoldDB" id="A0A841FPU3"/>
<dbReference type="EMBL" id="JACHGT010000006">
    <property type="protein sequence ID" value="MBB6035287.1"/>
    <property type="molecule type" value="Genomic_DNA"/>
</dbReference>
<dbReference type="SUPFAM" id="SSF50998">
    <property type="entry name" value="Quinoprotein alcohol dehydrogenase-like"/>
    <property type="match status" value="1"/>
</dbReference>
<dbReference type="PROSITE" id="PS50294">
    <property type="entry name" value="WD_REPEATS_REGION"/>
    <property type="match status" value="1"/>
</dbReference>
<evidence type="ECO:0000256" key="2">
    <source>
        <dbReference type="ARBA" id="ARBA00022737"/>
    </source>
</evidence>
<dbReference type="Gene3D" id="2.130.10.10">
    <property type="entry name" value="YVTN repeat-like/Quinoprotein amine dehydrogenase"/>
    <property type="match status" value="2"/>
</dbReference>
<keyword evidence="2" id="KW-0677">Repeat</keyword>
<reference evidence="4 5" key="1">
    <citation type="submission" date="2020-08" db="EMBL/GenBank/DDBJ databases">
        <title>Genomic Encyclopedia of Type Strains, Phase IV (KMG-IV): sequencing the most valuable type-strain genomes for metagenomic binning, comparative biology and taxonomic classification.</title>
        <authorList>
            <person name="Goeker M."/>
        </authorList>
    </citation>
    <scope>NUCLEOTIDE SEQUENCE [LARGE SCALE GENOMIC DNA]</scope>
    <source>
        <strain evidence="4 5">YIM 65646</strain>
    </source>
</reference>
<keyword evidence="5" id="KW-1185">Reference proteome</keyword>
<dbReference type="InterPro" id="IPR001680">
    <property type="entry name" value="WD40_rpt"/>
</dbReference>
<dbReference type="InterPro" id="IPR011047">
    <property type="entry name" value="Quinoprotein_ADH-like_sf"/>
</dbReference>
<dbReference type="InterPro" id="IPR019775">
    <property type="entry name" value="WD40_repeat_CS"/>
</dbReference>
<gene>
    <name evidence="4" type="ORF">HNR73_003144</name>
</gene>
<evidence type="ECO:0000313" key="5">
    <source>
        <dbReference type="Proteomes" id="UP000548476"/>
    </source>
</evidence>
<dbReference type="Proteomes" id="UP000548476">
    <property type="component" value="Unassembled WGS sequence"/>
</dbReference>
<dbReference type="PROSITE" id="PS50082">
    <property type="entry name" value="WD_REPEATS_2"/>
    <property type="match status" value="1"/>
</dbReference>
<proteinExistence type="predicted"/>
<organism evidence="4 5">
    <name type="scientific">Phytomonospora endophytica</name>
    <dbReference type="NCBI Taxonomy" id="714109"/>
    <lineage>
        <taxon>Bacteria</taxon>
        <taxon>Bacillati</taxon>
        <taxon>Actinomycetota</taxon>
        <taxon>Actinomycetes</taxon>
        <taxon>Micromonosporales</taxon>
        <taxon>Micromonosporaceae</taxon>
        <taxon>Phytomonospora</taxon>
    </lineage>
</organism>
<dbReference type="RefSeq" id="WP_184788136.1">
    <property type="nucleotide sequence ID" value="NZ_BONT01000004.1"/>
</dbReference>
<accession>A0A841FPU3</accession>
<keyword evidence="1 3" id="KW-0853">WD repeat</keyword>
<protein>
    <submittedName>
        <fullName evidence="4">WD40 repeat protein</fullName>
    </submittedName>
</protein>
<evidence type="ECO:0000313" key="4">
    <source>
        <dbReference type="EMBL" id="MBB6035287.1"/>
    </source>
</evidence>
<dbReference type="InterPro" id="IPR015943">
    <property type="entry name" value="WD40/YVTN_repeat-like_dom_sf"/>
</dbReference>
<feature type="repeat" description="WD" evidence="3">
    <location>
        <begin position="281"/>
        <end position="319"/>
    </location>
</feature>
<dbReference type="SMART" id="SM00320">
    <property type="entry name" value="WD40"/>
    <property type="match status" value="2"/>
</dbReference>